<feature type="domain" description="Outer membrane protein beta-barrel" evidence="1">
    <location>
        <begin position="5"/>
        <end position="175"/>
    </location>
</feature>
<sequence length="208" mass="22450">MAQAQPGIRGGMNFATLSTLNWDGASRDAQVAGKAGWQLGVFYQQPLAGRWSLVPELQYSYQRLDLQVEDNSVNDGSYAGHYALSLGYLHVPMWVRAAFRKGYLEVGPQLSMLVNAHETGTETMGSFFGSTTSAVDRPAGDRYARADVALGIGGGVQLTNTVDLSLRISAGLLSLTSEYAAPYNYGGSLRNQVAQLSLSYQFKKPVAE</sequence>
<name>A0ABP7UZD1_9BACT</name>
<accession>A0ABP7UZD1</accession>
<dbReference type="EMBL" id="BAABDK010000035">
    <property type="protein sequence ID" value="GAA4056144.1"/>
    <property type="molecule type" value="Genomic_DNA"/>
</dbReference>
<dbReference type="Proteomes" id="UP001501469">
    <property type="component" value="Unassembled WGS sequence"/>
</dbReference>
<comment type="caution">
    <text evidence="2">The sequence shown here is derived from an EMBL/GenBank/DDBJ whole genome shotgun (WGS) entry which is preliminary data.</text>
</comment>
<evidence type="ECO:0000313" key="3">
    <source>
        <dbReference type="Proteomes" id="UP001501469"/>
    </source>
</evidence>
<keyword evidence="3" id="KW-1185">Reference proteome</keyword>
<organism evidence="2 3">
    <name type="scientific">Hymenobacter glaciei</name>
    <dbReference type="NCBI Taxonomy" id="877209"/>
    <lineage>
        <taxon>Bacteria</taxon>
        <taxon>Pseudomonadati</taxon>
        <taxon>Bacteroidota</taxon>
        <taxon>Cytophagia</taxon>
        <taxon>Cytophagales</taxon>
        <taxon>Hymenobacteraceae</taxon>
        <taxon>Hymenobacter</taxon>
    </lineage>
</organism>
<gene>
    <name evidence="2" type="ORF">GCM10022409_49300</name>
</gene>
<evidence type="ECO:0000259" key="1">
    <source>
        <dbReference type="Pfam" id="PF13568"/>
    </source>
</evidence>
<proteinExistence type="predicted"/>
<protein>
    <recommendedName>
        <fullName evidence="1">Outer membrane protein beta-barrel domain-containing protein</fullName>
    </recommendedName>
</protein>
<reference evidence="3" key="1">
    <citation type="journal article" date="2019" name="Int. J. Syst. Evol. Microbiol.">
        <title>The Global Catalogue of Microorganisms (GCM) 10K type strain sequencing project: providing services to taxonomists for standard genome sequencing and annotation.</title>
        <authorList>
            <consortium name="The Broad Institute Genomics Platform"/>
            <consortium name="The Broad Institute Genome Sequencing Center for Infectious Disease"/>
            <person name="Wu L."/>
            <person name="Ma J."/>
        </authorList>
    </citation>
    <scope>NUCLEOTIDE SEQUENCE [LARGE SCALE GENOMIC DNA]</scope>
    <source>
        <strain evidence="3">JCM 17225</strain>
    </source>
</reference>
<evidence type="ECO:0000313" key="2">
    <source>
        <dbReference type="EMBL" id="GAA4056144.1"/>
    </source>
</evidence>
<dbReference type="Pfam" id="PF13568">
    <property type="entry name" value="OMP_b-brl_2"/>
    <property type="match status" value="1"/>
</dbReference>
<dbReference type="InterPro" id="IPR025665">
    <property type="entry name" value="Beta-barrel_OMP_2"/>
</dbReference>